<dbReference type="EMBL" id="CP021434">
    <property type="protein sequence ID" value="ARU61695.1"/>
    <property type="molecule type" value="Genomic_DNA"/>
</dbReference>
<sequence length="156" mass="18626">MLEKWILYGSEIGTILALLLFVPKRRLREAIVLFMFPQLITWATGLFVVELRLIEYPYRSLPNVTRSSLDFEFFVYPALIVLFNLYYPERGAKEKRFWLYAGVAGAITFYEVLLEKYTDLIAYHGWAWYWSFVTVWVTLYISRRYFVWFRKSLAGG</sequence>
<feature type="transmembrane region" description="Helical" evidence="1">
    <location>
        <begin position="6"/>
        <end position="23"/>
    </location>
</feature>
<gene>
    <name evidence="2" type="ORF">CBW65_12190</name>
</gene>
<dbReference type="NCBIfam" id="NF041644">
    <property type="entry name" value="CBO0543_fam"/>
    <property type="match status" value="1"/>
</dbReference>
<dbReference type="Proteomes" id="UP000195437">
    <property type="component" value="Chromosome"/>
</dbReference>
<feature type="transmembrane region" description="Helical" evidence="1">
    <location>
        <begin position="120"/>
        <end position="141"/>
    </location>
</feature>
<protein>
    <submittedName>
        <fullName evidence="2">Uncharacterized protein</fullName>
    </submittedName>
</protein>
<reference evidence="3" key="1">
    <citation type="submission" date="2017-05" db="EMBL/GenBank/DDBJ databases">
        <authorList>
            <person name="Sung H."/>
        </authorList>
    </citation>
    <scope>NUCLEOTIDE SEQUENCE [LARGE SCALE GENOMIC DNA]</scope>
    <source>
        <strain evidence="3">AR23208</strain>
    </source>
</reference>
<dbReference type="OrthoDB" id="1683460at2"/>
<organism evidence="2 3">
    <name type="scientific">Tumebacillus avium</name>
    <dbReference type="NCBI Taxonomy" id="1903704"/>
    <lineage>
        <taxon>Bacteria</taxon>
        <taxon>Bacillati</taxon>
        <taxon>Bacillota</taxon>
        <taxon>Bacilli</taxon>
        <taxon>Bacillales</taxon>
        <taxon>Alicyclobacillaceae</taxon>
        <taxon>Tumebacillus</taxon>
    </lineage>
</organism>
<dbReference type="InterPro" id="IPR048147">
    <property type="entry name" value="CBO0543-like"/>
</dbReference>
<feature type="transmembrane region" description="Helical" evidence="1">
    <location>
        <begin position="97"/>
        <end position="114"/>
    </location>
</feature>
<evidence type="ECO:0000313" key="3">
    <source>
        <dbReference type="Proteomes" id="UP000195437"/>
    </source>
</evidence>
<accession>A0A1Y0IQG2</accession>
<evidence type="ECO:0000313" key="2">
    <source>
        <dbReference type="EMBL" id="ARU61695.1"/>
    </source>
</evidence>
<feature type="transmembrane region" description="Helical" evidence="1">
    <location>
        <begin position="30"/>
        <end position="49"/>
    </location>
</feature>
<feature type="transmembrane region" description="Helical" evidence="1">
    <location>
        <begin position="69"/>
        <end position="85"/>
    </location>
</feature>
<proteinExistence type="predicted"/>
<keyword evidence="1" id="KW-0472">Membrane</keyword>
<evidence type="ECO:0000256" key="1">
    <source>
        <dbReference type="SAM" id="Phobius"/>
    </source>
</evidence>
<dbReference type="AlphaFoldDB" id="A0A1Y0IQG2"/>
<name>A0A1Y0IQG2_9BACL</name>
<keyword evidence="3" id="KW-1185">Reference proteome</keyword>
<dbReference type="KEGG" id="tum:CBW65_12190"/>
<keyword evidence="1" id="KW-1133">Transmembrane helix</keyword>
<keyword evidence="1" id="KW-0812">Transmembrane</keyword>